<evidence type="ECO:0000256" key="6">
    <source>
        <dbReference type="ARBA" id="ARBA00023012"/>
    </source>
</evidence>
<dbReference type="CDD" id="cd00075">
    <property type="entry name" value="HATPase"/>
    <property type="match status" value="1"/>
</dbReference>
<sequence>MKRTEPTDEEHARAGRSDWVDFDALRERGEAFSDCGTARSVREALARVLAEELAVDAVGIYHREGDRYRALVRDSNGDSVVVPEFLPGGDSPIAAVVDEGGTHCGGITGDAFGEATEYCVTPLNGDGAVLLLSADPDGFGSEVHAALSMLSGHAEVALGDVEGGTLRRAATAEVRPDVSEEELLEALSHAFPDSAFILDEDGTFLDVLLGIRTIELRPQEELVGRSVGDVHDEREADRIVSAIRAAIGTGDVQRVEYSTGGTDDRAHFEGRVAPLPNVGGRPAAVLVARDVTRRHERERDLRRQNERLEEFAAIVSHDLRNPLNTATGFLELLSEDVDDERIDRIATAHDRMAALIEDLLALARNGRRVTDAAPVDLRTAAEQAWATVSPDGTLEVTGTTTVRADPARFRQVLENLVRNAADHAAPHPTVTIGPLANGEGFYVADDGPGIPGDERTDVFETGYTSIPGGTGLGLAIVERAAEAHGWTVEAHEGEDGGARFEFRGVDVVGGGRAD</sequence>
<gene>
    <name evidence="9" type="ORF">HUG10_03850</name>
</gene>
<dbReference type="Pfam" id="PF00512">
    <property type="entry name" value="HisKA"/>
    <property type="match status" value="1"/>
</dbReference>
<dbReference type="InterPro" id="IPR036890">
    <property type="entry name" value="HATPase_C_sf"/>
</dbReference>
<dbReference type="PROSITE" id="PS50109">
    <property type="entry name" value="HIS_KIN"/>
    <property type="match status" value="1"/>
</dbReference>
<dbReference type="SUPFAM" id="SSF47384">
    <property type="entry name" value="Homodimeric domain of signal transducing histidine kinase"/>
    <property type="match status" value="1"/>
</dbReference>
<keyword evidence="6" id="KW-0902">Two-component regulatory system</keyword>
<protein>
    <recommendedName>
        <fullName evidence="2">histidine kinase</fullName>
        <ecNumber evidence="2">2.7.13.3</ecNumber>
    </recommendedName>
</protein>
<dbReference type="InterPro" id="IPR003594">
    <property type="entry name" value="HATPase_dom"/>
</dbReference>
<evidence type="ECO:0000256" key="5">
    <source>
        <dbReference type="ARBA" id="ARBA00022777"/>
    </source>
</evidence>
<feature type="domain" description="PAS" evidence="8">
    <location>
        <begin position="179"/>
        <end position="250"/>
    </location>
</feature>
<proteinExistence type="predicted"/>
<dbReference type="SUPFAM" id="SSF55785">
    <property type="entry name" value="PYP-like sensor domain (PAS domain)"/>
    <property type="match status" value="1"/>
</dbReference>
<dbReference type="SUPFAM" id="SSF55874">
    <property type="entry name" value="ATPase domain of HSP90 chaperone/DNA topoisomerase II/histidine kinase"/>
    <property type="match status" value="1"/>
</dbReference>
<dbReference type="SMART" id="SM00388">
    <property type="entry name" value="HisKA"/>
    <property type="match status" value="1"/>
</dbReference>
<keyword evidence="3" id="KW-0597">Phosphoprotein</keyword>
<dbReference type="EMBL" id="CP058529">
    <property type="protein sequence ID" value="QLG26728.1"/>
    <property type="molecule type" value="Genomic_DNA"/>
</dbReference>
<evidence type="ECO:0000259" key="7">
    <source>
        <dbReference type="PROSITE" id="PS50109"/>
    </source>
</evidence>
<dbReference type="OrthoDB" id="8127at2157"/>
<dbReference type="NCBIfam" id="TIGR00229">
    <property type="entry name" value="sensory_box"/>
    <property type="match status" value="1"/>
</dbReference>
<dbReference type="PANTHER" id="PTHR43711">
    <property type="entry name" value="TWO-COMPONENT HISTIDINE KINASE"/>
    <property type="match status" value="1"/>
</dbReference>
<evidence type="ECO:0000256" key="3">
    <source>
        <dbReference type="ARBA" id="ARBA00022553"/>
    </source>
</evidence>
<reference evidence="9 10" key="1">
    <citation type="submission" date="2020-07" db="EMBL/GenBank/DDBJ databases">
        <title>Gai3-2, isolated from salt lake.</title>
        <authorList>
            <person name="Cui H."/>
            <person name="Shi X."/>
        </authorList>
    </citation>
    <scope>NUCLEOTIDE SEQUENCE [LARGE SCALE GENOMIC DNA]</scope>
    <source>
        <strain evidence="9 10">Gai3-2</strain>
    </source>
</reference>
<dbReference type="KEGG" id="halg:HUG10_03850"/>
<name>A0A7D5GDM3_9EURY</name>
<dbReference type="PANTHER" id="PTHR43711:SF1">
    <property type="entry name" value="HISTIDINE KINASE 1"/>
    <property type="match status" value="1"/>
</dbReference>
<evidence type="ECO:0000256" key="1">
    <source>
        <dbReference type="ARBA" id="ARBA00000085"/>
    </source>
</evidence>
<dbReference type="Gene3D" id="3.30.450.20">
    <property type="entry name" value="PAS domain"/>
    <property type="match status" value="1"/>
</dbReference>
<dbReference type="Pfam" id="PF08448">
    <property type="entry name" value="PAS_4"/>
    <property type="match status" value="1"/>
</dbReference>
<dbReference type="RefSeq" id="WP_179168303.1">
    <property type="nucleotide sequence ID" value="NZ_CP058529.1"/>
</dbReference>
<dbReference type="InterPro" id="IPR000014">
    <property type="entry name" value="PAS"/>
</dbReference>
<dbReference type="InterPro" id="IPR004358">
    <property type="entry name" value="Sig_transdc_His_kin-like_C"/>
</dbReference>
<evidence type="ECO:0000313" key="10">
    <source>
        <dbReference type="Proteomes" id="UP000509750"/>
    </source>
</evidence>
<dbReference type="InterPro" id="IPR035965">
    <property type="entry name" value="PAS-like_dom_sf"/>
</dbReference>
<dbReference type="InterPro" id="IPR050736">
    <property type="entry name" value="Sensor_HK_Regulatory"/>
</dbReference>
<dbReference type="PRINTS" id="PR00344">
    <property type="entry name" value="BCTRLSENSOR"/>
</dbReference>
<dbReference type="InterPro" id="IPR036097">
    <property type="entry name" value="HisK_dim/P_sf"/>
</dbReference>
<feature type="domain" description="Histidine kinase" evidence="7">
    <location>
        <begin position="314"/>
        <end position="503"/>
    </location>
</feature>
<evidence type="ECO:0000256" key="4">
    <source>
        <dbReference type="ARBA" id="ARBA00022679"/>
    </source>
</evidence>
<dbReference type="CDD" id="cd00082">
    <property type="entry name" value="HisKA"/>
    <property type="match status" value="1"/>
</dbReference>
<keyword evidence="5 9" id="KW-0418">Kinase</keyword>
<evidence type="ECO:0000259" key="8">
    <source>
        <dbReference type="PROSITE" id="PS50112"/>
    </source>
</evidence>
<evidence type="ECO:0000313" key="9">
    <source>
        <dbReference type="EMBL" id="QLG26728.1"/>
    </source>
</evidence>
<keyword evidence="4" id="KW-0808">Transferase</keyword>
<comment type="catalytic activity">
    <reaction evidence="1">
        <text>ATP + protein L-histidine = ADP + protein N-phospho-L-histidine.</text>
        <dbReference type="EC" id="2.7.13.3"/>
    </reaction>
</comment>
<dbReference type="GO" id="GO:0000155">
    <property type="term" value="F:phosphorelay sensor kinase activity"/>
    <property type="evidence" value="ECO:0007669"/>
    <property type="project" value="InterPro"/>
</dbReference>
<dbReference type="SMART" id="SM00387">
    <property type="entry name" value="HATPase_c"/>
    <property type="match status" value="1"/>
</dbReference>
<keyword evidence="10" id="KW-1185">Reference proteome</keyword>
<dbReference type="InterPro" id="IPR013656">
    <property type="entry name" value="PAS_4"/>
</dbReference>
<dbReference type="Gene3D" id="1.10.287.130">
    <property type="match status" value="1"/>
</dbReference>
<dbReference type="CDD" id="cd00130">
    <property type="entry name" value="PAS"/>
    <property type="match status" value="1"/>
</dbReference>
<dbReference type="InterPro" id="IPR003661">
    <property type="entry name" value="HisK_dim/P_dom"/>
</dbReference>
<dbReference type="PROSITE" id="PS50112">
    <property type="entry name" value="PAS"/>
    <property type="match status" value="1"/>
</dbReference>
<accession>A0A7D5GDM3</accession>
<dbReference type="EC" id="2.7.13.3" evidence="2"/>
<dbReference type="Proteomes" id="UP000509750">
    <property type="component" value="Chromosome"/>
</dbReference>
<evidence type="ECO:0000256" key="2">
    <source>
        <dbReference type="ARBA" id="ARBA00012438"/>
    </source>
</evidence>
<dbReference type="InterPro" id="IPR005467">
    <property type="entry name" value="His_kinase_dom"/>
</dbReference>
<dbReference type="AlphaFoldDB" id="A0A7D5GDM3"/>
<dbReference type="Pfam" id="PF02518">
    <property type="entry name" value="HATPase_c"/>
    <property type="match status" value="1"/>
</dbReference>
<dbReference type="Gene3D" id="3.30.565.10">
    <property type="entry name" value="Histidine kinase-like ATPase, C-terminal domain"/>
    <property type="match status" value="1"/>
</dbReference>
<dbReference type="GeneID" id="56027937"/>
<organism evidence="9 10">
    <name type="scientific">Halorarum halophilum</name>
    <dbReference type="NCBI Taxonomy" id="2743090"/>
    <lineage>
        <taxon>Archaea</taxon>
        <taxon>Methanobacteriati</taxon>
        <taxon>Methanobacteriota</taxon>
        <taxon>Stenosarchaea group</taxon>
        <taxon>Halobacteria</taxon>
        <taxon>Halobacteriales</taxon>
        <taxon>Haloferacaceae</taxon>
        <taxon>Halorarum</taxon>
    </lineage>
</organism>